<name>A0ABX0VCQ0_9HYPH</name>
<proteinExistence type="predicted"/>
<protein>
    <recommendedName>
        <fullName evidence="3">DUF3168 domain-containing protein</fullName>
    </recommendedName>
</protein>
<evidence type="ECO:0008006" key="3">
    <source>
        <dbReference type="Google" id="ProtNLM"/>
    </source>
</evidence>
<organism evidence="1 2">
    <name type="scientific">Microvirga terricola</name>
    <dbReference type="NCBI Taxonomy" id="2719797"/>
    <lineage>
        <taxon>Bacteria</taxon>
        <taxon>Pseudomonadati</taxon>
        <taxon>Pseudomonadota</taxon>
        <taxon>Alphaproteobacteria</taxon>
        <taxon>Hyphomicrobiales</taxon>
        <taxon>Methylobacteriaceae</taxon>
        <taxon>Microvirga</taxon>
    </lineage>
</organism>
<comment type="caution">
    <text evidence="1">The sequence shown here is derived from an EMBL/GenBank/DDBJ whole genome shotgun (WGS) entry which is preliminary data.</text>
</comment>
<gene>
    <name evidence="1" type="ORF">HB375_12675</name>
</gene>
<sequence length="142" mass="15423">MSIQDQIARLIGRAVECSVGEPWDFQSEAGQNRLTGVIIAAAAPDDNPSRVLCRVSKFTSSDHSVNYIQATTRSASSGDLIESLLAGERVPSNLAFRYSWNNPEAVTFLDTRQPITDGTWLIGSIRLADIDNRTDGLGEPEA</sequence>
<dbReference type="RefSeq" id="WP_167673372.1">
    <property type="nucleotide sequence ID" value="NZ_JAATJS010000004.1"/>
</dbReference>
<dbReference type="EMBL" id="JAATJS010000004">
    <property type="protein sequence ID" value="NIX77458.1"/>
    <property type="molecule type" value="Genomic_DNA"/>
</dbReference>
<accession>A0ABX0VCQ0</accession>
<evidence type="ECO:0000313" key="2">
    <source>
        <dbReference type="Proteomes" id="UP000707352"/>
    </source>
</evidence>
<evidence type="ECO:0000313" key="1">
    <source>
        <dbReference type="EMBL" id="NIX77458.1"/>
    </source>
</evidence>
<reference evidence="1 2" key="1">
    <citation type="submission" date="2020-03" db="EMBL/GenBank/DDBJ databases">
        <title>The genome sequence of Microvirga sp. c23x22.</title>
        <authorList>
            <person name="Zhang X."/>
        </authorList>
    </citation>
    <scope>NUCLEOTIDE SEQUENCE [LARGE SCALE GENOMIC DNA]</scope>
    <source>
        <strain evidence="2">c23x22</strain>
    </source>
</reference>
<keyword evidence="2" id="KW-1185">Reference proteome</keyword>
<dbReference type="Proteomes" id="UP000707352">
    <property type="component" value="Unassembled WGS sequence"/>
</dbReference>